<dbReference type="EMBL" id="JAKKPZ010000165">
    <property type="protein sequence ID" value="KAI1699839.1"/>
    <property type="molecule type" value="Genomic_DNA"/>
</dbReference>
<sequence>MEIFYFRLDHTFLQSLKSIFIEFQVTVRPGRQPADQRVFLATLHIKSGMQGSDLFKMVEDSLGGLRTRSNVGGRHFGSILEDMSFYAPPSSYKEVNAESVLDENIVTDELRVNADLFFHVHTMDDKPITFDKSEYSLAQARFGDGFTAFYEGGLFRNGFVEFEENGEKVRRYSRGLKSVEVVAGKTGKRTQLYDPTGRPPYVGILAMDQLYEAKDGIGKIYVELDLYD</sequence>
<dbReference type="AlphaFoldDB" id="A0AAD4QZG8"/>
<keyword evidence="2" id="KW-1185">Reference proteome</keyword>
<dbReference type="Proteomes" id="UP001201812">
    <property type="component" value="Unassembled WGS sequence"/>
</dbReference>
<name>A0AAD4QZG8_9BILA</name>
<accession>A0AAD4QZG8</accession>
<evidence type="ECO:0000313" key="1">
    <source>
        <dbReference type="EMBL" id="KAI1699839.1"/>
    </source>
</evidence>
<protein>
    <submittedName>
        <fullName evidence="1">Uncharacterized protein</fullName>
    </submittedName>
</protein>
<organism evidence="1 2">
    <name type="scientific">Ditylenchus destructor</name>
    <dbReference type="NCBI Taxonomy" id="166010"/>
    <lineage>
        <taxon>Eukaryota</taxon>
        <taxon>Metazoa</taxon>
        <taxon>Ecdysozoa</taxon>
        <taxon>Nematoda</taxon>
        <taxon>Chromadorea</taxon>
        <taxon>Rhabditida</taxon>
        <taxon>Tylenchina</taxon>
        <taxon>Tylenchomorpha</taxon>
        <taxon>Sphaerularioidea</taxon>
        <taxon>Anguinidae</taxon>
        <taxon>Anguininae</taxon>
        <taxon>Ditylenchus</taxon>
    </lineage>
</organism>
<evidence type="ECO:0000313" key="2">
    <source>
        <dbReference type="Proteomes" id="UP001201812"/>
    </source>
</evidence>
<reference evidence="1" key="1">
    <citation type="submission" date="2022-01" db="EMBL/GenBank/DDBJ databases">
        <title>Genome Sequence Resource for Two Populations of Ditylenchus destructor, the Migratory Endoparasitic Phytonematode.</title>
        <authorList>
            <person name="Zhang H."/>
            <person name="Lin R."/>
            <person name="Xie B."/>
        </authorList>
    </citation>
    <scope>NUCLEOTIDE SEQUENCE</scope>
    <source>
        <strain evidence="1">BazhouSP</strain>
    </source>
</reference>
<comment type="caution">
    <text evidence="1">The sequence shown here is derived from an EMBL/GenBank/DDBJ whole genome shotgun (WGS) entry which is preliminary data.</text>
</comment>
<gene>
    <name evidence="1" type="ORF">DdX_17070</name>
</gene>
<proteinExistence type="predicted"/>